<accession>A0A183ARP0</accession>
<keyword evidence="2" id="KW-1185">Reference proteome</keyword>
<reference evidence="1 2" key="2">
    <citation type="submission" date="2018-11" db="EMBL/GenBank/DDBJ databases">
        <authorList>
            <consortium name="Pathogen Informatics"/>
        </authorList>
    </citation>
    <scope>NUCLEOTIDE SEQUENCE [LARGE SCALE GENOMIC DNA]</scope>
    <source>
        <strain evidence="1 2">Egypt</strain>
    </source>
</reference>
<evidence type="ECO:0000313" key="1">
    <source>
        <dbReference type="EMBL" id="VDP85693.1"/>
    </source>
</evidence>
<proteinExistence type="predicted"/>
<dbReference type="AlphaFoldDB" id="A0A183ARP0"/>
<dbReference type="EMBL" id="UZAN01047703">
    <property type="protein sequence ID" value="VDP85693.1"/>
    <property type="molecule type" value="Genomic_DNA"/>
</dbReference>
<sequence>MFANDVNLVNSGPVDQVEGDLANVARWTQNCELELNATMFHVLNTLGLPVQVTTTAEPTVYAQEDQMPDLGILVSFTSISVINAWASQQKARGLLF</sequence>
<dbReference type="WBParaSite" id="ECPE_0000965501-mRNA-1">
    <property type="protein sequence ID" value="ECPE_0000965501-mRNA-1"/>
    <property type="gene ID" value="ECPE_0000965501"/>
</dbReference>
<evidence type="ECO:0000313" key="3">
    <source>
        <dbReference type="WBParaSite" id="ECPE_0000965501-mRNA-1"/>
    </source>
</evidence>
<evidence type="ECO:0000313" key="2">
    <source>
        <dbReference type="Proteomes" id="UP000272942"/>
    </source>
</evidence>
<reference evidence="3" key="1">
    <citation type="submission" date="2016-06" db="UniProtKB">
        <authorList>
            <consortium name="WormBaseParasite"/>
        </authorList>
    </citation>
    <scope>IDENTIFICATION</scope>
</reference>
<dbReference type="Proteomes" id="UP000272942">
    <property type="component" value="Unassembled WGS sequence"/>
</dbReference>
<name>A0A183ARP0_9TREM</name>
<protein>
    <submittedName>
        <fullName evidence="3">Calponin-homology (CH) domain-containing protein</fullName>
    </submittedName>
</protein>
<organism evidence="3">
    <name type="scientific">Echinostoma caproni</name>
    <dbReference type="NCBI Taxonomy" id="27848"/>
    <lineage>
        <taxon>Eukaryota</taxon>
        <taxon>Metazoa</taxon>
        <taxon>Spiralia</taxon>
        <taxon>Lophotrochozoa</taxon>
        <taxon>Platyhelminthes</taxon>
        <taxon>Trematoda</taxon>
        <taxon>Digenea</taxon>
        <taxon>Plagiorchiida</taxon>
        <taxon>Echinostomata</taxon>
        <taxon>Echinostomatoidea</taxon>
        <taxon>Echinostomatidae</taxon>
        <taxon>Echinostoma</taxon>
    </lineage>
</organism>
<gene>
    <name evidence="1" type="ORF">ECPE_LOCUS9624</name>
</gene>